<protein>
    <recommendedName>
        <fullName evidence="3">HNH endonuclease</fullName>
    </recommendedName>
</protein>
<evidence type="ECO:0008006" key="3">
    <source>
        <dbReference type="Google" id="ProtNLM"/>
    </source>
</evidence>
<dbReference type="EMBL" id="OY569118">
    <property type="protein sequence ID" value="CAJ1003860.1"/>
    <property type="molecule type" value="Genomic_DNA"/>
</dbReference>
<evidence type="ECO:0000313" key="1">
    <source>
        <dbReference type="EMBL" id="CAJ1003860.1"/>
    </source>
</evidence>
<keyword evidence="2" id="KW-1185">Reference proteome</keyword>
<evidence type="ECO:0000313" key="2">
    <source>
        <dbReference type="Proteomes" id="UP001189619"/>
    </source>
</evidence>
<dbReference type="Proteomes" id="UP001189619">
    <property type="component" value="Chromosome"/>
</dbReference>
<sequence>MGAELRLTIERLPKFAHGFNVRKYLPQSLWGKIRESILQINCHRCSICGSHEGLECHEKWDFDYEQHIQILVNIEPLCYLCHGVKHLGFTANVKRKNLDQYIDHFMRVNNCDRSTYKSHAREILGLSAFESVEEILRFARHQQEMQKQQWKLKYAEHLPYHTEVVETLKKKGIYA</sequence>
<name>A0AA48M9R0_9BACL</name>
<proteinExistence type="predicted"/>
<reference evidence="1" key="1">
    <citation type="submission" date="2023-07" db="EMBL/GenBank/DDBJ databases">
        <authorList>
            <person name="Ivanov I."/>
            <person name="Teneva D."/>
            <person name="Stoikov I."/>
        </authorList>
    </citation>
    <scope>NUCLEOTIDE SEQUENCE</scope>
    <source>
        <strain evidence="1">4475</strain>
    </source>
</reference>
<dbReference type="KEGG" id="bayd:BSPP4475_16170"/>
<dbReference type="AlphaFoldDB" id="A0AA48M9R0"/>
<gene>
    <name evidence="1" type="ORF">BSPP4475_16170</name>
</gene>
<organism evidence="1 2">
    <name type="scientific">Brevibacillus aydinogluensis</name>
    <dbReference type="NCBI Taxonomy" id="927786"/>
    <lineage>
        <taxon>Bacteria</taxon>
        <taxon>Bacillati</taxon>
        <taxon>Bacillota</taxon>
        <taxon>Bacilli</taxon>
        <taxon>Bacillales</taxon>
        <taxon>Paenibacillaceae</taxon>
        <taxon>Brevibacillus</taxon>
    </lineage>
</organism>
<accession>A0AA48M9R0</accession>